<evidence type="ECO:0000313" key="3">
    <source>
        <dbReference type="Ensembl" id="ENSMMOP00000014167.1"/>
    </source>
</evidence>
<accession>A0A3Q3WP19</accession>
<dbReference type="STRING" id="94237.ENSMMOP00000014167"/>
<dbReference type="PROSITE" id="PS50878">
    <property type="entry name" value="RT_POL"/>
    <property type="match status" value="1"/>
</dbReference>
<sequence length="152" mass="17374">MTNPVSVGVSAAFDTIDHQILIQRLYDLIYIRYQFVHVNHQSSMYTTVNYGIPQGPVLGPILLILYILILGNIIRNHTMNFHCYADDIQLYLSLKPDEANRLTKFHASIKDIKTWMTCNCLMLNSTKTEVIMLGPEHLNILTAVNWQLKAAL</sequence>
<dbReference type="Proteomes" id="UP000261620">
    <property type="component" value="Unplaced"/>
</dbReference>
<dbReference type="Ensembl" id="ENSMMOT00000014396.1">
    <property type="protein sequence ID" value="ENSMMOP00000014167.1"/>
    <property type="gene ID" value="ENSMMOG00000010846.1"/>
</dbReference>
<dbReference type="SUPFAM" id="SSF56672">
    <property type="entry name" value="DNA/RNA polymerases"/>
    <property type="match status" value="1"/>
</dbReference>
<keyword evidence="1" id="KW-0812">Transmembrane</keyword>
<dbReference type="OMA" id="MEWRELT"/>
<dbReference type="InterPro" id="IPR043502">
    <property type="entry name" value="DNA/RNA_pol_sf"/>
</dbReference>
<protein>
    <recommendedName>
        <fullName evidence="2">Reverse transcriptase domain-containing protein</fullName>
    </recommendedName>
</protein>
<keyword evidence="1" id="KW-0472">Membrane</keyword>
<dbReference type="PANTHER" id="PTHR33332">
    <property type="entry name" value="REVERSE TRANSCRIPTASE DOMAIN-CONTAINING PROTEIN"/>
    <property type="match status" value="1"/>
</dbReference>
<keyword evidence="1" id="KW-1133">Transmembrane helix</keyword>
<dbReference type="InterPro" id="IPR000477">
    <property type="entry name" value="RT_dom"/>
</dbReference>
<evidence type="ECO:0000259" key="2">
    <source>
        <dbReference type="PROSITE" id="PS50878"/>
    </source>
</evidence>
<organism evidence="3 4">
    <name type="scientific">Mola mola</name>
    <name type="common">Ocean sunfish</name>
    <name type="synonym">Tetraodon mola</name>
    <dbReference type="NCBI Taxonomy" id="94237"/>
    <lineage>
        <taxon>Eukaryota</taxon>
        <taxon>Metazoa</taxon>
        <taxon>Chordata</taxon>
        <taxon>Craniata</taxon>
        <taxon>Vertebrata</taxon>
        <taxon>Euteleostomi</taxon>
        <taxon>Actinopterygii</taxon>
        <taxon>Neopterygii</taxon>
        <taxon>Teleostei</taxon>
        <taxon>Neoteleostei</taxon>
        <taxon>Acanthomorphata</taxon>
        <taxon>Eupercaria</taxon>
        <taxon>Tetraodontiformes</taxon>
        <taxon>Molidae</taxon>
        <taxon>Mola</taxon>
    </lineage>
</organism>
<dbReference type="AlphaFoldDB" id="A0A3Q3WP19"/>
<keyword evidence="4" id="KW-1185">Reference proteome</keyword>
<proteinExistence type="predicted"/>
<evidence type="ECO:0000313" key="4">
    <source>
        <dbReference type="Proteomes" id="UP000261620"/>
    </source>
</evidence>
<reference evidence="3" key="2">
    <citation type="submission" date="2025-09" db="UniProtKB">
        <authorList>
            <consortium name="Ensembl"/>
        </authorList>
    </citation>
    <scope>IDENTIFICATION</scope>
</reference>
<evidence type="ECO:0000256" key="1">
    <source>
        <dbReference type="SAM" id="Phobius"/>
    </source>
</evidence>
<feature type="transmembrane region" description="Helical" evidence="1">
    <location>
        <begin position="57"/>
        <end position="74"/>
    </location>
</feature>
<name>A0A3Q3WP19_MOLML</name>
<dbReference type="Pfam" id="PF00078">
    <property type="entry name" value="RVT_1"/>
    <property type="match status" value="1"/>
</dbReference>
<feature type="domain" description="Reverse transcriptase" evidence="2">
    <location>
        <begin position="1"/>
        <end position="152"/>
    </location>
</feature>
<reference evidence="3" key="1">
    <citation type="submission" date="2025-08" db="UniProtKB">
        <authorList>
            <consortium name="Ensembl"/>
        </authorList>
    </citation>
    <scope>IDENTIFICATION</scope>
</reference>